<evidence type="ECO:0000259" key="7">
    <source>
        <dbReference type="PROSITE" id="PS50109"/>
    </source>
</evidence>
<dbReference type="AlphaFoldDB" id="A0A426TRQ3"/>
<comment type="caution">
    <text evidence="8">The sequence shown here is derived from an EMBL/GenBank/DDBJ whole genome shotgun (WGS) entry which is preliminary data.</text>
</comment>
<dbReference type="CDD" id="cd00075">
    <property type="entry name" value="HATPase"/>
    <property type="match status" value="1"/>
</dbReference>
<dbReference type="InterPro" id="IPR003661">
    <property type="entry name" value="HisK_dim/P_dom"/>
</dbReference>
<evidence type="ECO:0000256" key="6">
    <source>
        <dbReference type="ARBA" id="ARBA00023012"/>
    </source>
</evidence>
<reference evidence="8 9" key="1">
    <citation type="submission" date="2018-12" db="EMBL/GenBank/DDBJ databases">
        <title>Genome Sequence of Candidatus Viridilinea halotolerans isolated from saline sulfide-rich spring.</title>
        <authorList>
            <person name="Grouzdev D.S."/>
            <person name="Burganskaya E.I."/>
            <person name="Krutkina M.S."/>
            <person name="Sukhacheva M.V."/>
            <person name="Gorlenko V.M."/>
        </authorList>
    </citation>
    <scope>NUCLEOTIDE SEQUENCE [LARGE SCALE GENOMIC DNA]</scope>
    <source>
        <strain evidence="8">Chok-6</strain>
    </source>
</reference>
<dbReference type="EMBL" id="RSAS01000864">
    <property type="protein sequence ID" value="RRR66314.1"/>
    <property type="molecule type" value="Genomic_DNA"/>
</dbReference>
<proteinExistence type="predicted"/>
<feature type="domain" description="Histidine kinase" evidence="7">
    <location>
        <begin position="11"/>
        <end position="230"/>
    </location>
</feature>
<organism evidence="8 9">
    <name type="scientific">Candidatus Viridilinea halotolerans</name>
    <dbReference type="NCBI Taxonomy" id="2491704"/>
    <lineage>
        <taxon>Bacteria</taxon>
        <taxon>Bacillati</taxon>
        <taxon>Chloroflexota</taxon>
        <taxon>Chloroflexia</taxon>
        <taxon>Chloroflexales</taxon>
        <taxon>Chloroflexineae</taxon>
        <taxon>Oscillochloridaceae</taxon>
        <taxon>Candidatus Viridilinea</taxon>
    </lineage>
</organism>
<keyword evidence="5 8" id="KW-0418">Kinase</keyword>
<dbReference type="InterPro" id="IPR050736">
    <property type="entry name" value="Sensor_HK_Regulatory"/>
</dbReference>
<comment type="catalytic activity">
    <reaction evidence="1">
        <text>ATP + protein L-histidine = ADP + protein N-phospho-L-histidine.</text>
        <dbReference type="EC" id="2.7.13.3"/>
    </reaction>
</comment>
<dbReference type="InterPro" id="IPR005467">
    <property type="entry name" value="His_kinase_dom"/>
</dbReference>
<dbReference type="CDD" id="cd00082">
    <property type="entry name" value="HisKA"/>
    <property type="match status" value="1"/>
</dbReference>
<dbReference type="SUPFAM" id="SSF55874">
    <property type="entry name" value="ATPase domain of HSP90 chaperone/DNA topoisomerase II/histidine kinase"/>
    <property type="match status" value="1"/>
</dbReference>
<dbReference type="PRINTS" id="PR00344">
    <property type="entry name" value="BCTRLSENSOR"/>
</dbReference>
<evidence type="ECO:0000313" key="8">
    <source>
        <dbReference type="EMBL" id="RRR66314.1"/>
    </source>
</evidence>
<evidence type="ECO:0000256" key="4">
    <source>
        <dbReference type="ARBA" id="ARBA00022679"/>
    </source>
</evidence>
<evidence type="ECO:0000256" key="5">
    <source>
        <dbReference type="ARBA" id="ARBA00022777"/>
    </source>
</evidence>
<dbReference type="Proteomes" id="UP000280307">
    <property type="component" value="Unassembled WGS sequence"/>
</dbReference>
<dbReference type="InterPro" id="IPR036890">
    <property type="entry name" value="HATPase_C_sf"/>
</dbReference>
<dbReference type="PROSITE" id="PS50109">
    <property type="entry name" value="HIS_KIN"/>
    <property type="match status" value="1"/>
</dbReference>
<protein>
    <recommendedName>
        <fullName evidence="2">histidine kinase</fullName>
        <ecNumber evidence="2">2.7.13.3</ecNumber>
    </recommendedName>
</protein>
<dbReference type="GO" id="GO:0000155">
    <property type="term" value="F:phosphorelay sensor kinase activity"/>
    <property type="evidence" value="ECO:0007669"/>
    <property type="project" value="InterPro"/>
</dbReference>
<dbReference type="PANTHER" id="PTHR43711:SF26">
    <property type="entry name" value="SENSOR HISTIDINE KINASE RCSC"/>
    <property type="match status" value="1"/>
</dbReference>
<dbReference type="PANTHER" id="PTHR43711">
    <property type="entry name" value="TWO-COMPONENT HISTIDINE KINASE"/>
    <property type="match status" value="1"/>
</dbReference>
<dbReference type="Gene3D" id="1.10.287.130">
    <property type="match status" value="1"/>
</dbReference>
<dbReference type="InterPro" id="IPR003594">
    <property type="entry name" value="HATPase_dom"/>
</dbReference>
<sequence>MSHLQHNFLSVASHELKTPLTALLGQAQLLQRRIYQDPETSERDRRAIDTIVQQGQRINHLINSMLDISRLETGRLTLHRMPVNLNYVVRQAVEELQLTFVRHTVLLDLPEEVLIINGDSIRLVQALQSLLQNAVKYSPAGGSIGVQLQTEAHCAIVRISDQGIGIAANAIPGLFQCFYRTTDEEAAPISGLGVGLYVVREVITLHGGEIHVESIVGQGSTFIITLPLRELDAPNAP</sequence>
<dbReference type="SMART" id="SM00387">
    <property type="entry name" value="HATPase_c"/>
    <property type="match status" value="1"/>
</dbReference>
<dbReference type="InterPro" id="IPR004358">
    <property type="entry name" value="Sig_transdc_His_kin-like_C"/>
</dbReference>
<accession>A0A426TRQ3</accession>
<dbReference type="Pfam" id="PF00512">
    <property type="entry name" value="HisKA"/>
    <property type="match status" value="1"/>
</dbReference>
<dbReference type="SUPFAM" id="SSF47384">
    <property type="entry name" value="Homodimeric domain of signal transducing histidine kinase"/>
    <property type="match status" value="1"/>
</dbReference>
<name>A0A426TRQ3_9CHLR</name>
<evidence type="ECO:0000313" key="9">
    <source>
        <dbReference type="Proteomes" id="UP000280307"/>
    </source>
</evidence>
<evidence type="ECO:0000256" key="3">
    <source>
        <dbReference type="ARBA" id="ARBA00022553"/>
    </source>
</evidence>
<evidence type="ECO:0000256" key="2">
    <source>
        <dbReference type="ARBA" id="ARBA00012438"/>
    </source>
</evidence>
<dbReference type="Pfam" id="PF02518">
    <property type="entry name" value="HATPase_c"/>
    <property type="match status" value="1"/>
</dbReference>
<evidence type="ECO:0000256" key="1">
    <source>
        <dbReference type="ARBA" id="ARBA00000085"/>
    </source>
</evidence>
<keyword evidence="6" id="KW-0902">Two-component regulatory system</keyword>
<keyword evidence="4" id="KW-0808">Transferase</keyword>
<dbReference type="FunFam" id="3.30.565.10:FF:000006">
    <property type="entry name" value="Sensor histidine kinase WalK"/>
    <property type="match status" value="1"/>
</dbReference>
<keyword evidence="3" id="KW-0597">Phosphoprotein</keyword>
<dbReference type="InterPro" id="IPR036097">
    <property type="entry name" value="HisK_dim/P_sf"/>
</dbReference>
<dbReference type="EC" id="2.7.13.3" evidence="2"/>
<dbReference type="SMART" id="SM00388">
    <property type="entry name" value="HisKA"/>
    <property type="match status" value="1"/>
</dbReference>
<dbReference type="Gene3D" id="3.30.565.10">
    <property type="entry name" value="Histidine kinase-like ATPase, C-terminal domain"/>
    <property type="match status" value="1"/>
</dbReference>
<gene>
    <name evidence="8" type="ORF">EI684_20975</name>
</gene>